<reference evidence="11 12" key="1">
    <citation type="submission" date="2017-10" db="EMBL/GenBank/DDBJ databases">
        <title>The draft genome sequence of Lewinella nigricans NBRC 102662.</title>
        <authorList>
            <person name="Wang K."/>
        </authorList>
    </citation>
    <scope>NUCLEOTIDE SEQUENCE [LARGE SCALE GENOMIC DNA]</scope>
    <source>
        <strain evidence="11 12">NBRC 102662</strain>
    </source>
</reference>
<evidence type="ECO:0000256" key="1">
    <source>
        <dbReference type="ARBA" id="ARBA00008987"/>
    </source>
</evidence>
<sequence length="103" mass="11454">MEKKVSFTDLINSDTPVLVDFSAEWCGPCKAMAPILKQLVGEIGEKARVIKVDIDKNPAIASRLQIHGVPTFILFKNGEIKWRQSGMQSAHQLKQVIDEHAVV</sequence>
<keyword evidence="5 9" id="KW-0676">Redox-active center</keyword>
<dbReference type="GO" id="GO:0015035">
    <property type="term" value="F:protein-disulfide reductase activity"/>
    <property type="evidence" value="ECO:0007669"/>
    <property type="project" value="UniProtKB-UniRule"/>
</dbReference>
<evidence type="ECO:0000256" key="9">
    <source>
        <dbReference type="PIRSR" id="PIRSR000077-4"/>
    </source>
</evidence>
<evidence type="ECO:0000259" key="10">
    <source>
        <dbReference type="PROSITE" id="PS51352"/>
    </source>
</evidence>
<dbReference type="OrthoDB" id="9790390at2"/>
<accession>A0A2D0N7H9</accession>
<dbReference type="EMBL" id="PDUD01000025">
    <property type="protein sequence ID" value="PHN04474.1"/>
    <property type="molecule type" value="Genomic_DNA"/>
</dbReference>
<dbReference type="InterPro" id="IPR013766">
    <property type="entry name" value="Thioredoxin_domain"/>
</dbReference>
<dbReference type="PRINTS" id="PR00421">
    <property type="entry name" value="THIOREDOXIN"/>
</dbReference>
<feature type="site" description="Contributes to redox potential value" evidence="8">
    <location>
        <position position="28"/>
    </location>
</feature>
<evidence type="ECO:0000256" key="8">
    <source>
        <dbReference type="PIRSR" id="PIRSR000077-1"/>
    </source>
</evidence>
<dbReference type="SUPFAM" id="SSF52833">
    <property type="entry name" value="Thioredoxin-like"/>
    <property type="match status" value="1"/>
</dbReference>
<evidence type="ECO:0000256" key="4">
    <source>
        <dbReference type="ARBA" id="ARBA00023157"/>
    </source>
</evidence>
<dbReference type="InterPro" id="IPR017937">
    <property type="entry name" value="Thioredoxin_CS"/>
</dbReference>
<dbReference type="Proteomes" id="UP000223913">
    <property type="component" value="Unassembled WGS sequence"/>
</dbReference>
<comment type="caution">
    <text evidence="11">The sequence shown here is derived from an EMBL/GenBank/DDBJ whole genome shotgun (WGS) entry which is preliminary data.</text>
</comment>
<dbReference type="FunFam" id="3.40.30.10:FF:000001">
    <property type="entry name" value="Thioredoxin"/>
    <property type="match status" value="1"/>
</dbReference>
<protein>
    <recommendedName>
        <fullName evidence="6 7">Thioredoxin</fullName>
    </recommendedName>
</protein>
<name>A0A2D0N7H9_FLAN2</name>
<evidence type="ECO:0000256" key="5">
    <source>
        <dbReference type="ARBA" id="ARBA00023284"/>
    </source>
</evidence>
<dbReference type="PIRSF" id="PIRSF000077">
    <property type="entry name" value="Thioredoxin"/>
    <property type="match status" value="1"/>
</dbReference>
<dbReference type="PROSITE" id="PS51352">
    <property type="entry name" value="THIOREDOXIN_2"/>
    <property type="match status" value="1"/>
</dbReference>
<dbReference type="RefSeq" id="WP_099152047.1">
    <property type="nucleotide sequence ID" value="NZ_PDUD01000025.1"/>
</dbReference>
<dbReference type="PANTHER" id="PTHR45663">
    <property type="entry name" value="GEO12009P1"/>
    <property type="match status" value="1"/>
</dbReference>
<feature type="site" description="Deprotonates C-terminal active site Cys" evidence="8">
    <location>
        <position position="27"/>
    </location>
</feature>
<keyword evidence="3" id="KW-0249">Electron transport</keyword>
<evidence type="ECO:0000256" key="7">
    <source>
        <dbReference type="PIRNR" id="PIRNR000077"/>
    </source>
</evidence>
<dbReference type="InterPro" id="IPR036249">
    <property type="entry name" value="Thioredoxin-like_sf"/>
</dbReference>
<dbReference type="NCBIfam" id="TIGR01068">
    <property type="entry name" value="thioredoxin"/>
    <property type="match status" value="1"/>
</dbReference>
<dbReference type="GO" id="GO:0045454">
    <property type="term" value="P:cell redox homeostasis"/>
    <property type="evidence" value="ECO:0007669"/>
    <property type="project" value="TreeGrafter"/>
</dbReference>
<feature type="active site" description="Nucleophile" evidence="8">
    <location>
        <position position="26"/>
    </location>
</feature>
<organism evidence="11 12">
    <name type="scientific">Flavilitoribacter nigricans (strain ATCC 23147 / DSM 23189 / NBRC 102662 / NCIMB 1420 / SS-2)</name>
    <name type="common">Lewinella nigricans</name>
    <dbReference type="NCBI Taxonomy" id="1122177"/>
    <lineage>
        <taxon>Bacteria</taxon>
        <taxon>Pseudomonadati</taxon>
        <taxon>Bacteroidota</taxon>
        <taxon>Saprospiria</taxon>
        <taxon>Saprospirales</taxon>
        <taxon>Lewinellaceae</taxon>
        <taxon>Flavilitoribacter</taxon>
    </lineage>
</organism>
<dbReference type="CDD" id="cd02947">
    <property type="entry name" value="TRX_family"/>
    <property type="match status" value="1"/>
</dbReference>
<keyword evidence="4 9" id="KW-1015">Disulfide bond</keyword>
<gene>
    <name evidence="11" type="primary">trxA</name>
    <name evidence="11" type="ORF">CRP01_20920</name>
</gene>
<dbReference type="AlphaFoldDB" id="A0A2D0N7H9"/>
<feature type="domain" description="Thioredoxin" evidence="10">
    <location>
        <begin position="1"/>
        <end position="102"/>
    </location>
</feature>
<keyword evidence="2" id="KW-0813">Transport</keyword>
<evidence type="ECO:0000256" key="6">
    <source>
        <dbReference type="NCBIfam" id="TIGR01068"/>
    </source>
</evidence>
<dbReference type="InterPro" id="IPR005746">
    <property type="entry name" value="Thioredoxin"/>
</dbReference>
<proteinExistence type="inferred from homology"/>
<evidence type="ECO:0000256" key="3">
    <source>
        <dbReference type="ARBA" id="ARBA00022982"/>
    </source>
</evidence>
<evidence type="ECO:0000313" key="12">
    <source>
        <dbReference type="Proteomes" id="UP000223913"/>
    </source>
</evidence>
<evidence type="ECO:0000313" key="11">
    <source>
        <dbReference type="EMBL" id="PHN04474.1"/>
    </source>
</evidence>
<feature type="active site" description="Nucleophile" evidence="8">
    <location>
        <position position="29"/>
    </location>
</feature>
<keyword evidence="12" id="KW-1185">Reference proteome</keyword>
<dbReference type="GO" id="GO:0005829">
    <property type="term" value="C:cytosol"/>
    <property type="evidence" value="ECO:0007669"/>
    <property type="project" value="TreeGrafter"/>
</dbReference>
<dbReference type="Pfam" id="PF00085">
    <property type="entry name" value="Thioredoxin"/>
    <property type="match status" value="1"/>
</dbReference>
<evidence type="ECO:0000256" key="2">
    <source>
        <dbReference type="ARBA" id="ARBA00022448"/>
    </source>
</evidence>
<dbReference type="PANTHER" id="PTHR45663:SF11">
    <property type="entry name" value="GEO12009P1"/>
    <property type="match status" value="1"/>
</dbReference>
<dbReference type="Gene3D" id="3.40.30.10">
    <property type="entry name" value="Glutaredoxin"/>
    <property type="match status" value="1"/>
</dbReference>
<dbReference type="PROSITE" id="PS00194">
    <property type="entry name" value="THIOREDOXIN_1"/>
    <property type="match status" value="1"/>
</dbReference>
<feature type="disulfide bond" description="Redox-active" evidence="9">
    <location>
        <begin position="26"/>
        <end position="29"/>
    </location>
</feature>
<comment type="similarity">
    <text evidence="1 7">Belongs to the thioredoxin family.</text>
</comment>
<feature type="site" description="Deprotonates C-terminal active site Cys" evidence="8">
    <location>
        <position position="20"/>
    </location>
</feature>